<reference evidence="1 2" key="1">
    <citation type="submission" date="2018-08" db="EMBL/GenBank/DDBJ databases">
        <title>Vibrio isolated from the Eastern China Marginal Seas.</title>
        <authorList>
            <person name="Li Y."/>
        </authorList>
    </citation>
    <scope>NUCLEOTIDE SEQUENCE [LARGE SCALE GENOMIC DNA]</scope>
    <source>
        <strain evidence="1 2">BEI233</strain>
    </source>
</reference>
<comment type="caution">
    <text evidence="1">The sequence shown here is derived from an EMBL/GenBank/DDBJ whole genome shotgun (WGS) entry which is preliminary data.</text>
</comment>
<dbReference type="InterPro" id="IPR007495">
    <property type="entry name" value="NqrM"/>
</dbReference>
<dbReference type="EMBL" id="QVMU01000004">
    <property type="protein sequence ID" value="RJX72901.1"/>
    <property type="molecule type" value="Genomic_DNA"/>
</dbReference>
<organism evidence="1 2">
    <name type="scientific">Vibrio sinensis</name>
    <dbReference type="NCBI Taxonomy" id="2302434"/>
    <lineage>
        <taxon>Bacteria</taxon>
        <taxon>Pseudomonadati</taxon>
        <taxon>Pseudomonadota</taxon>
        <taxon>Gammaproteobacteria</taxon>
        <taxon>Vibrionales</taxon>
        <taxon>Vibrionaceae</taxon>
        <taxon>Vibrio</taxon>
    </lineage>
</organism>
<accession>A0A3A6R8Q1</accession>
<protein>
    <submittedName>
        <fullName evidence="1">(Na+)-NQR maturation NqrM</fullName>
    </submittedName>
</protein>
<gene>
    <name evidence="1" type="primary">nqrM</name>
    <name evidence="1" type="ORF">DZ860_07015</name>
</gene>
<dbReference type="RefSeq" id="WP_120030225.1">
    <property type="nucleotide sequence ID" value="NZ_QVMU01000004.1"/>
</dbReference>
<keyword evidence="2" id="KW-1185">Reference proteome</keyword>
<dbReference type="AlphaFoldDB" id="A0A3A6R8Q1"/>
<dbReference type="PANTHER" id="PTHR40691:SF3">
    <property type="entry name" value="(NA+)-NQR MATURATION NQRM"/>
    <property type="match status" value="1"/>
</dbReference>
<proteinExistence type="predicted"/>
<name>A0A3A6R8Q1_9VIBR</name>
<dbReference type="OrthoDB" id="8455822at2"/>
<dbReference type="PANTHER" id="PTHR40691">
    <property type="entry name" value="(NA+)-NQR MATURATION NQRM"/>
    <property type="match status" value="1"/>
</dbReference>
<dbReference type="Proteomes" id="UP000273252">
    <property type="component" value="Unassembled WGS sequence"/>
</dbReference>
<dbReference type="Pfam" id="PF04400">
    <property type="entry name" value="NqrM"/>
    <property type="match status" value="1"/>
</dbReference>
<evidence type="ECO:0000313" key="1">
    <source>
        <dbReference type="EMBL" id="RJX72901.1"/>
    </source>
</evidence>
<sequence length="65" mass="7163">MTYLLAFVLFIALVVLMALGVMFSGKPIKGSCGGLATVGVERECNCEDVCDEHRRQLYQIQEPKA</sequence>
<evidence type="ECO:0000313" key="2">
    <source>
        <dbReference type="Proteomes" id="UP000273252"/>
    </source>
</evidence>